<evidence type="ECO:0000313" key="3">
    <source>
        <dbReference type="Proteomes" id="UP000184462"/>
    </source>
</evidence>
<feature type="transmembrane region" description="Helical" evidence="1">
    <location>
        <begin position="99"/>
        <end position="117"/>
    </location>
</feature>
<keyword evidence="1" id="KW-1133">Transmembrane helix</keyword>
<feature type="transmembrane region" description="Helical" evidence="1">
    <location>
        <begin position="73"/>
        <end position="93"/>
    </location>
</feature>
<accession>A0A1M4XPY5</accession>
<feature type="transmembrane region" description="Helical" evidence="1">
    <location>
        <begin position="158"/>
        <end position="178"/>
    </location>
</feature>
<dbReference type="OrthoDB" id="1467772at2"/>
<protein>
    <recommendedName>
        <fullName evidence="4">UbiA prenyltransferase family protein</fullName>
    </recommendedName>
</protein>
<feature type="transmembrane region" description="Helical" evidence="1">
    <location>
        <begin position="42"/>
        <end position="61"/>
    </location>
</feature>
<dbReference type="EMBL" id="FQTW01000010">
    <property type="protein sequence ID" value="SHE95498.1"/>
    <property type="molecule type" value="Genomic_DNA"/>
</dbReference>
<reference evidence="2 3" key="1">
    <citation type="submission" date="2016-11" db="EMBL/GenBank/DDBJ databases">
        <authorList>
            <person name="Jaros S."/>
            <person name="Januszkiewicz K."/>
            <person name="Wedrychowicz H."/>
        </authorList>
    </citation>
    <scope>NUCLEOTIDE SEQUENCE [LARGE SCALE GENOMIC DNA]</scope>
    <source>
        <strain evidence="2 3">DSM 25661</strain>
    </source>
</reference>
<feature type="transmembrane region" description="Helical" evidence="1">
    <location>
        <begin position="129"/>
        <end position="152"/>
    </location>
</feature>
<dbReference type="AlphaFoldDB" id="A0A1M4XPY5"/>
<organism evidence="2 3">
    <name type="scientific">Psychroflexus salarius</name>
    <dbReference type="NCBI Taxonomy" id="1155689"/>
    <lineage>
        <taxon>Bacteria</taxon>
        <taxon>Pseudomonadati</taxon>
        <taxon>Bacteroidota</taxon>
        <taxon>Flavobacteriia</taxon>
        <taxon>Flavobacteriales</taxon>
        <taxon>Flavobacteriaceae</taxon>
        <taxon>Psychroflexus</taxon>
    </lineage>
</organism>
<evidence type="ECO:0008006" key="4">
    <source>
        <dbReference type="Google" id="ProtNLM"/>
    </source>
</evidence>
<sequence>MKLIKKIFDFYINASIHVALAVVAFTYITCLCFKYSLDLKLAVVIFCSTVTGYNFVKYAGIAKLHHRSLTRNLKFIQLFSFFTFIFFLWFLTYCSWRELALLAIISLLTTAYAIPFLPKKKNLRAVKGLKIFVIALVWTLTTVVLPLIDSIAIDIKQIYYFSLHRFILILILLIPFEVRDIDYDDIQLKTLPQLLGVKFSQVLGVFLVLIQLCLVIEFNLDYDLFVLSLISIILMYAILASNLVKSFYFASFCVESIPILWYLVM</sequence>
<name>A0A1M4XPY5_9FLAO</name>
<feature type="transmembrane region" description="Helical" evidence="1">
    <location>
        <begin position="224"/>
        <end position="240"/>
    </location>
</feature>
<evidence type="ECO:0000256" key="1">
    <source>
        <dbReference type="SAM" id="Phobius"/>
    </source>
</evidence>
<proteinExistence type="predicted"/>
<gene>
    <name evidence="2" type="ORF">SAMN05444278_1101</name>
</gene>
<dbReference type="Proteomes" id="UP000184462">
    <property type="component" value="Unassembled WGS sequence"/>
</dbReference>
<feature type="transmembrane region" description="Helical" evidence="1">
    <location>
        <begin position="12"/>
        <end position="36"/>
    </location>
</feature>
<feature type="transmembrane region" description="Helical" evidence="1">
    <location>
        <begin position="199"/>
        <end position="218"/>
    </location>
</feature>
<dbReference type="RefSeq" id="WP_073193551.1">
    <property type="nucleotide sequence ID" value="NZ_FQTW01000010.1"/>
</dbReference>
<evidence type="ECO:0000313" key="2">
    <source>
        <dbReference type="EMBL" id="SHE95498.1"/>
    </source>
</evidence>
<keyword evidence="1" id="KW-0472">Membrane</keyword>
<keyword evidence="1" id="KW-0812">Transmembrane</keyword>
<dbReference type="STRING" id="1155689.SAMN05444278_1101"/>
<keyword evidence="3" id="KW-1185">Reference proteome</keyword>